<reference evidence="1" key="5">
    <citation type="submission" date="2025-09" db="UniProtKB">
        <authorList>
            <consortium name="Ensembl"/>
        </authorList>
    </citation>
    <scope>IDENTIFICATION</scope>
</reference>
<dbReference type="UCSC" id="uc064otv.1">
    <property type="organism name" value="human"/>
</dbReference>
<dbReference type="HGNC" id="HGNC:12582">
    <property type="gene designation" value="UQCRB"/>
</dbReference>
<reference evidence="1 2" key="3">
    <citation type="journal article" date="2006" name="Nature">
        <title>DNA sequence and analysis of human chromosome 8.</title>
        <authorList>
            <person name="Nusbaum C."/>
            <person name="Mikkelsen T.S."/>
            <person name="Zody M.C."/>
            <person name="Asakawa S."/>
            <person name="Taudien S."/>
            <person name="Garber M."/>
            <person name="Kodira C.D."/>
            <person name="Schueler M.G."/>
            <person name="Shimizu A."/>
            <person name="Whittaker C.A."/>
            <person name="Chang J.L."/>
            <person name="Cuomo C.A."/>
            <person name="Dewar K."/>
            <person name="FitzGerald M.G."/>
            <person name="Yang X."/>
            <person name="Allen N.R."/>
            <person name="Anderson S."/>
            <person name="Asakawa T."/>
            <person name="Blechschmidt K."/>
            <person name="Bloom T."/>
            <person name="Borowsky M.L."/>
            <person name="Butler J."/>
            <person name="Cook A."/>
            <person name="Corum B."/>
            <person name="DeArellano K."/>
            <person name="DeCaprio D."/>
            <person name="Dooley K.T."/>
            <person name="Dorris L.III."/>
            <person name="Engels R."/>
            <person name="Glockner G."/>
            <person name="Hafez N."/>
            <person name="Hagopian D.S."/>
            <person name="Hall J.L."/>
            <person name="Ishikawa S.K."/>
            <person name="Jaffe D.B."/>
            <person name="Kamat A."/>
            <person name="Kudoh J."/>
            <person name="Lehmann R."/>
            <person name="Lokitsang T."/>
            <person name="Macdonald P."/>
            <person name="Major J.E."/>
            <person name="Matthews C.D."/>
            <person name="Mauceli E."/>
            <person name="Menzel U."/>
            <person name="Mihalev A.H."/>
            <person name="Minoshima S."/>
            <person name="Murayama Y."/>
            <person name="Naylor J.W."/>
            <person name="Nicol R."/>
            <person name="Nguyen C."/>
            <person name="O'Leary S.B."/>
            <person name="O'Neill K."/>
            <person name="Parker S.C."/>
            <person name="Polley A."/>
            <person name="Raymond C.K."/>
            <person name="Reichwald K."/>
            <person name="Rodriguez J."/>
            <person name="Sasaki T."/>
            <person name="Schilhabel M."/>
            <person name="Siddiqui R."/>
            <person name="Smith C.L."/>
            <person name="Sneddon T.P."/>
            <person name="Talamas J.A."/>
            <person name="Tenzin P."/>
            <person name="Topham K."/>
            <person name="Venkataraman V."/>
            <person name="Wen G."/>
            <person name="Yamazaki S."/>
            <person name="Young S.K."/>
            <person name="Zeng Q."/>
            <person name="Zimmer A.R."/>
            <person name="Rosenthal A."/>
            <person name="Birren B.W."/>
            <person name="Platzer M."/>
            <person name="Shimizu N."/>
            <person name="Lander E.S."/>
        </authorList>
    </citation>
    <scope>NUCLEOTIDE SEQUENCE [LARGE SCALE GENOMIC DNA]</scope>
</reference>
<accession>E5RIT7</accession>
<dbReference type="ChiTaRS" id="UQCRB">
    <property type="organism name" value="human"/>
</dbReference>
<evidence type="ECO:0000313" key="2">
    <source>
        <dbReference type="Proteomes" id="UP000005640"/>
    </source>
</evidence>
<organism evidence="1 2">
    <name type="scientific">Homo sapiens</name>
    <name type="common">Human</name>
    <dbReference type="NCBI Taxonomy" id="9606"/>
    <lineage>
        <taxon>Eukaryota</taxon>
        <taxon>Metazoa</taxon>
        <taxon>Chordata</taxon>
        <taxon>Craniata</taxon>
        <taxon>Vertebrata</taxon>
        <taxon>Euteleostomi</taxon>
        <taxon>Mammalia</taxon>
        <taxon>Eutheria</taxon>
        <taxon>Euarchontoglires</taxon>
        <taxon>Primates</taxon>
        <taxon>Haplorrhini</taxon>
        <taxon>Catarrhini</taxon>
        <taxon>Hominidae</taxon>
        <taxon>Homo</taxon>
    </lineage>
</organism>
<reference evidence="1 2" key="1">
    <citation type="journal article" date="2001" name="Nature">
        <title>Initial sequencing and analysis of the human genome.</title>
        <authorList>
            <consortium name="International Human Genome Sequencing Consortium"/>
            <person name="Lander E.S."/>
            <person name="Linton L.M."/>
            <person name="Birren B."/>
            <person name="Nusbaum C."/>
            <person name="Zody M.C."/>
            <person name="Baldwin J."/>
            <person name="Devon K."/>
            <person name="Dewar K."/>
            <person name="Doyle M."/>
            <person name="FitzHugh W."/>
            <person name="Funke R."/>
            <person name="Gage D."/>
            <person name="Harris K."/>
            <person name="Heaford A."/>
            <person name="Howland J."/>
            <person name="Kann L."/>
            <person name="Lehoczky J."/>
            <person name="LeVine R."/>
            <person name="McEwan P."/>
            <person name="McKernan K."/>
            <person name="Meldrim J."/>
            <person name="Mesirov J.P."/>
            <person name="Miranda C."/>
            <person name="Morris W."/>
            <person name="Naylor J."/>
            <person name="Raymond C."/>
            <person name="Rosetti M."/>
            <person name="Santos R."/>
            <person name="Sheridan A."/>
            <person name="Sougnez C."/>
            <person name="Stange-Thomann N."/>
            <person name="Stojanovic N."/>
            <person name="Subramanian A."/>
            <person name="Wyman D."/>
            <person name="Rogers J."/>
            <person name="Sulston J."/>
            <person name="Ainscough R."/>
            <person name="Beck S."/>
            <person name="Bentley D."/>
            <person name="Burton J."/>
            <person name="Clee C."/>
            <person name="Carter N."/>
            <person name="Coulson A."/>
            <person name="Deadman R."/>
            <person name="Deloukas P."/>
            <person name="Dunham A."/>
            <person name="Dunham I."/>
            <person name="Durbin R."/>
            <person name="French L."/>
            <person name="Grafham D."/>
            <person name="Gregory S."/>
            <person name="Hubbard T."/>
            <person name="Humphray S."/>
            <person name="Hunt A."/>
            <person name="Jones M."/>
            <person name="Lloyd C."/>
            <person name="McMurray A."/>
            <person name="Matthews L."/>
            <person name="Mercer S."/>
            <person name="Milne S."/>
            <person name="Mullikin J.C."/>
            <person name="Mungall A."/>
            <person name="Plumb R."/>
            <person name="Ross M."/>
            <person name="Shownkeen R."/>
            <person name="Sims S."/>
            <person name="Waterston R.H."/>
            <person name="Wilson R.K."/>
            <person name="Hillier L.W."/>
            <person name="McPherson J.D."/>
            <person name="Marra M.A."/>
            <person name="Mardis E.R."/>
            <person name="Fulton L.A."/>
            <person name="Chinwalla A.T."/>
            <person name="Pepin K.H."/>
            <person name="Gish W.R."/>
            <person name="Chissoe S.L."/>
            <person name="Wendl M.C."/>
            <person name="Delehaunty K.D."/>
            <person name="Miner T.L."/>
            <person name="Delehaunty A."/>
            <person name="Kramer J.B."/>
            <person name="Cook L.L."/>
            <person name="Fulton R.S."/>
            <person name="Johnson D.L."/>
            <person name="Minx P.J."/>
            <person name="Clifton S.W."/>
            <person name="Hawkins T."/>
            <person name="Branscomb E."/>
            <person name="Predki P."/>
            <person name="Richardson P."/>
            <person name="Wenning S."/>
            <person name="Slezak T."/>
            <person name="Doggett N."/>
            <person name="Cheng J.F."/>
            <person name="Olsen A."/>
            <person name="Lucas S."/>
            <person name="Elkin C."/>
            <person name="Uberbacher E."/>
            <person name="Frazier M."/>
            <person name="Gibbs R.A."/>
            <person name="Muzny D.M."/>
            <person name="Scherer S.E."/>
            <person name="Bouck J.B."/>
            <person name="Sodergren E.J."/>
            <person name="Worley K.C."/>
            <person name="Rives C.M."/>
            <person name="Gorrell J.H."/>
            <person name="Metzker M.L."/>
            <person name="Naylor S.L."/>
            <person name="Kucherlapati R.S."/>
            <person name="Nelson D.L."/>
            <person name="Weinstock G.M."/>
            <person name="Sakaki Y."/>
            <person name="Fujiyama A."/>
            <person name="Hattori M."/>
            <person name="Yada T."/>
            <person name="Toyoda A."/>
            <person name="Itoh T."/>
            <person name="Kawagoe C."/>
            <person name="Watanabe H."/>
            <person name="Totoki Y."/>
            <person name="Taylor T."/>
            <person name="Weissenbach J."/>
            <person name="Heilig R."/>
            <person name="Saurin W."/>
            <person name="Artiguenave F."/>
            <person name="Brottier P."/>
            <person name="Bruls T."/>
            <person name="Pelletier E."/>
            <person name="Robert C."/>
            <person name="Wincker P."/>
            <person name="Smith D.R."/>
            <person name="Doucette-Stamm L."/>
            <person name="Rubenfield M."/>
            <person name="Weinstock K."/>
            <person name="Lee H.M."/>
            <person name="Dubois J."/>
            <person name="Rosenthal A."/>
            <person name="Platzer M."/>
            <person name="Nyakatura G."/>
            <person name="Taudien S."/>
            <person name="Rump A."/>
            <person name="Yang H."/>
            <person name="Yu J."/>
            <person name="Wang J."/>
            <person name="Huang G."/>
            <person name="Gu J."/>
            <person name="Hood L."/>
            <person name="Rowen L."/>
            <person name="Madan A."/>
            <person name="Qin S."/>
            <person name="Davis R.W."/>
            <person name="Federspiel N.A."/>
            <person name="Abola A.P."/>
            <person name="Proctor M.J."/>
            <person name="Myers R.M."/>
            <person name="Schmutz J."/>
            <person name="Dickson M."/>
            <person name="Grimwood J."/>
            <person name="Cox D.R."/>
            <person name="Olson M.V."/>
            <person name="Kaul R."/>
            <person name="Raymond C."/>
            <person name="Shimizu N."/>
            <person name="Kawasaki K."/>
            <person name="Minoshima S."/>
            <person name="Evans G.A."/>
            <person name="Athanasiou M."/>
            <person name="Schultz R."/>
            <person name="Roe B.A."/>
            <person name="Chen F."/>
            <person name="Pan H."/>
            <person name="Ramser J."/>
            <person name="Lehrach H."/>
            <person name="Reinhardt R."/>
            <person name="McCombie W.R."/>
            <person name="de la Bastide M."/>
            <person name="Dedhia N."/>
            <person name="Blocker H."/>
            <person name="Hornischer K."/>
            <person name="Nordsiek G."/>
            <person name="Agarwala R."/>
            <person name="Aravind L."/>
            <person name="Bailey J.A."/>
            <person name="Bateman A."/>
            <person name="Batzoglou S."/>
            <person name="Birney E."/>
            <person name="Bork P."/>
            <person name="Brown D.G."/>
            <person name="Burge C.B."/>
            <person name="Cerutti L."/>
            <person name="Chen H.C."/>
            <person name="Church D."/>
            <person name="Clamp M."/>
            <person name="Copley R.R."/>
            <person name="Doerks T."/>
            <person name="Eddy S.R."/>
            <person name="Eichler E.E."/>
            <person name="Furey T.S."/>
            <person name="Galagan J."/>
            <person name="Gilbert J.G."/>
            <person name="Harmon C."/>
            <person name="Hayashizaki Y."/>
            <person name="Haussler D."/>
            <person name="Hermjakob H."/>
            <person name="Hokamp K."/>
            <person name="Jang W."/>
            <person name="Johnson L.S."/>
            <person name="Jones T.A."/>
            <person name="Kasif S."/>
            <person name="Kaspryzk A."/>
            <person name="Kennedy S."/>
            <person name="Kent W.J."/>
            <person name="Kitts P."/>
            <person name="Koonin E.V."/>
            <person name="Korf I."/>
            <person name="Kulp D."/>
            <person name="Lancet D."/>
            <person name="Lowe T.M."/>
            <person name="McLysaght A."/>
            <person name="Mikkelsen T."/>
            <person name="Moran J.V."/>
            <person name="Mulder N."/>
            <person name="Pollara V.J."/>
            <person name="Ponting C.P."/>
            <person name="Schuler G."/>
            <person name="Schultz J."/>
            <person name="Slater G."/>
            <person name="Smit A.F."/>
            <person name="Stupka E."/>
            <person name="Szustakowski J."/>
            <person name="Thierry-Mieg D."/>
            <person name="Thierry-Mieg J."/>
            <person name="Wagner L."/>
            <person name="Wallis J."/>
            <person name="Wheeler R."/>
            <person name="Williams A."/>
            <person name="Wolf Y.I."/>
            <person name="Wolfe K.H."/>
            <person name="Yang S.P."/>
            <person name="Yeh R.F."/>
            <person name="Collins F."/>
            <person name="Guyer M.S."/>
            <person name="Peterson J."/>
            <person name="Felsenfeld A."/>
            <person name="Wetterstrand K.A."/>
            <person name="Patrinos A."/>
            <person name="Morgan M.J."/>
            <person name="de Jong P."/>
            <person name="Catanese J.J."/>
            <person name="Osoegawa K."/>
            <person name="Shizuya H."/>
            <person name="Choi S."/>
            <person name="Chen Y.J."/>
        </authorList>
    </citation>
    <scope>NUCLEOTIDE SEQUENCE [LARGE SCALE GENOMIC DNA]</scope>
</reference>
<dbReference type="EMBL" id="AP003465">
    <property type="status" value="NOT_ANNOTATED_CDS"/>
    <property type="molecule type" value="Genomic_DNA"/>
</dbReference>
<protein>
    <submittedName>
        <fullName evidence="1">Ubiquinol-cytochrome c reductase binding protein</fullName>
    </submittedName>
</protein>
<dbReference type="Proteomes" id="UP000005640">
    <property type="component" value="Chromosome 8"/>
</dbReference>
<dbReference type="OrthoDB" id="425749at2759"/>
<sequence>MAGKQADIEGVLLNSRHCFCACLGTT</sequence>
<gene>
    <name evidence="1" type="primary">UQCRB</name>
</gene>
<dbReference type="AlphaFoldDB" id="E5RIT7"/>
<dbReference type="HOGENOM" id="CLU_3417213_0_0_1"/>
<dbReference type="ExpressionAtlas" id="E5RIT7">
    <property type="expression patterns" value="baseline and differential"/>
</dbReference>
<dbReference type="Ensembl" id="ENST00000517603.5">
    <property type="protein sequence ID" value="ENSP00000430672.1"/>
    <property type="gene ID" value="ENSG00000156467.10"/>
</dbReference>
<reference evidence="1 2" key="2">
    <citation type="journal article" date="2004" name="Nature">
        <title>Finishing the euchromatic sequence of the human genome.</title>
        <authorList>
            <consortium name="International Human Genome Sequencing Consortium"/>
        </authorList>
    </citation>
    <scope>NUCLEOTIDE SEQUENCE [LARGE SCALE GENOMIC DNA]</scope>
</reference>
<dbReference type="OpenTargets" id="ENSG00000156467"/>
<dbReference type="Ensembl" id="ENST00000517603.5">
    <property type="protein sequence ID" value="ENSP00000430672.1"/>
    <property type="gene ID" value="ENSG00000156467.11"/>
</dbReference>
<dbReference type="VEuPathDB" id="HostDB:ENSG00000156467"/>
<dbReference type="GeneTree" id="ENSGT00390000012916"/>
<evidence type="ECO:0000313" key="1">
    <source>
        <dbReference type="Ensembl" id="ENSP00000430672.1"/>
    </source>
</evidence>
<proteinExistence type="predicted"/>
<keyword evidence="2" id="KW-1185">Reference proteome</keyword>
<reference evidence="1" key="4">
    <citation type="submission" date="2025-08" db="UniProtKB">
        <authorList>
            <consortium name="Ensembl"/>
        </authorList>
    </citation>
    <scope>IDENTIFICATION</scope>
</reference>
<dbReference type="Bgee" id="ENSG00000156467">
    <property type="expression patterns" value="Expressed in heart right ventricle and 215 other cell types or tissues"/>
</dbReference>
<name>E5RIT7_HUMAN</name>